<evidence type="ECO:0000313" key="2">
    <source>
        <dbReference type="EMBL" id="SEE41646.1"/>
    </source>
</evidence>
<dbReference type="Proteomes" id="UP000182725">
    <property type="component" value="Unassembled WGS sequence"/>
</dbReference>
<keyword evidence="1" id="KW-0472">Membrane</keyword>
<proteinExistence type="predicted"/>
<reference evidence="2 3" key="1">
    <citation type="submission" date="2016-10" db="EMBL/GenBank/DDBJ databases">
        <authorList>
            <person name="de Groot N.N."/>
        </authorList>
    </citation>
    <scope>NUCLEOTIDE SEQUENCE [LARGE SCALE GENOMIC DNA]</scope>
    <source>
        <strain evidence="2 3">DSM 22274</strain>
    </source>
</reference>
<gene>
    <name evidence="2" type="ORF">SAMN04489740_1356</name>
</gene>
<keyword evidence="1" id="KW-1133">Transmembrane helix</keyword>
<feature type="transmembrane region" description="Helical" evidence="1">
    <location>
        <begin position="6"/>
        <end position="25"/>
    </location>
</feature>
<dbReference type="AlphaFoldDB" id="A0A1H5IN12"/>
<accession>A0A1H5IN12</accession>
<protein>
    <submittedName>
        <fullName evidence="2">Uncharacterized protein</fullName>
    </submittedName>
</protein>
<organism evidence="2 3">
    <name type="scientific">Arthrobacter alpinus</name>
    <dbReference type="NCBI Taxonomy" id="656366"/>
    <lineage>
        <taxon>Bacteria</taxon>
        <taxon>Bacillati</taxon>
        <taxon>Actinomycetota</taxon>
        <taxon>Actinomycetes</taxon>
        <taxon>Micrococcales</taxon>
        <taxon>Micrococcaceae</taxon>
        <taxon>Arthrobacter</taxon>
    </lineage>
</organism>
<keyword evidence="1" id="KW-0812">Transmembrane</keyword>
<evidence type="ECO:0000313" key="3">
    <source>
        <dbReference type="Proteomes" id="UP000182725"/>
    </source>
</evidence>
<name>A0A1H5IN12_9MICC</name>
<sequence>MDMMGLAVAIAVIVVVTIILGLIATHGTKRRPGH</sequence>
<dbReference type="EMBL" id="FNTV01000001">
    <property type="protein sequence ID" value="SEE41646.1"/>
    <property type="molecule type" value="Genomic_DNA"/>
</dbReference>
<evidence type="ECO:0000256" key="1">
    <source>
        <dbReference type="SAM" id="Phobius"/>
    </source>
</evidence>